<feature type="transmembrane region" description="Helical" evidence="1">
    <location>
        <begin position="6"/>
        <end position="28"/>
    </location>
</feature>
<keyword evidence="1" id="KW-1133">Transmembrane helix</keyword>
<proteinExistence type="predicted"/>
<dbReference type="NCBIfam" id="TIGR02532">
    <property type="entry name" value="IV_pilin_GFxxxE"/>
    <property type="match status" value="1"/>
</dbReference>
<gene>
    <name evidence="2" type="ORF">SAMN05446037_1001101</name>
</gene>
<dbReference type="OrthoDB" id="1955134at2"/>
<protein>
    <submittedName>
        <fullName evidence="2">Competence protein ComGD</fullName>
    </submittedName>
</protein>
<keyword evidence="1" id="KW-0472">Membrane</keyword>
<dbReference type="InterPro" id="IPR045584">
    <property type="entry name" value="Pilin-like"/>
</dbReference>
<evidence type="ECO:0000313" key="3">
    <source>
        <dbReference type="Proteomes" id="UP000198304"/>
    </source>
</evidence>
<keyword evidence="3" id="KW-1185">Reference proteome</keyword>
<dbReference type="RefSeq" id="WP_089280899.1">
    <property type="nucleotide sequence ID" value="NZ_FZOJ01000001.1"/>
</dbReference>
<dbReference type="InterPro" id="IPR012902">
    <property type="entry name" value="N_methyl_site"/>
</dbReference>
<reference evidence="2 3" key="1">
    <citation type="submission" date="2017-06" db="EMBL/GenBank/DDBJ databases">
        <authorList>
            <person name="Kim H.J."/>
            <person name="Triplett B.A."/>
        </authorList>
    </citation>
    <scope>NUCLEOTIDE SEQUENCE [LARGE SCALE GENOMIC DNA]</scope>
    <source>
        <strain evidence="2 3">SCA</strain>
    </source>
</reference>
<evidence type="ECO:0000256" key="1">
    <source>
        <dbReference type="SAM" id="Phobius"/>
    </source>
</evidence>
<dbReference type="SUPFAM" id="SSF54523">
    <property type="entry name" value="Pili subunits"/>
    <property type="match status" value="1"/>
</dbReference>
<accession>A0A238ZUI1</accession>
<name>A0A238ZUI1_9FIRM</name>
<dbReference type="Pfam" id="PF07963">
    <property type="entry name" value="N_methyl"/>
    <property type="match status" value="1"/>
</dbReference>
<sequence length="145" mass="16726">MLSNNKGFTLIEILLVVTIITLFGFMIFPMNRGLYDRFLLEATAKEIKSALHIAQQLSIDESRNYCVEVFEKSFRVREHKIGGKVAYSQKIDDRIKVMPGYDHRINYNREGTTSYGIFVLSNKQEDKIKLEVLLGTGRVRISSLY</sequence>
<dbReference type="EMBL" id="FZOJ01000001">
    <property type="protein sequence ID" value="SNR86568.1"/>
    <property type="molecule type" value="Genomic_DNA"/>
</dbReference>
<dbReference type="Proteomes" id="UP000198304">
    <property type="component" value="Unassembled WGS sequence"/>
</dbReference>
<organism evidence="2 3">
    <name type="scientific">Anaerovirgula multivorans</name>
    <dbReference type="NCBI Taxonomy" id="312168"/>
    <lineage>
        <taxon>Bacteria</taxon>
        <taxon>Bacillati</taxon>
        <taxon>Bacillota</taxon>
        <taxon>Clostridia</taxon>
        <taxon>Peptostreptococcales</taxon>
        <taxon>Natronincolaceae</taxon>
        <taxon>Anaerovirgula</taxon>
    </lineage>
</organism>
<dbReference type="PROSITE" id="PS00409">
    <property type="entry name" value="PROKAR_NTER_METHYL"/>
    <property type="match status" value="1"/>
</dbReference>
<keyword evidence="1" id="KW-0812">Transmembrane</keyword>
<evidence type="ECO:0000313" key="2">
    <source>
        <dbReference type="EMBL" id="SNR86568.1"/>
    </source>
</evidence>
<dbReference type="AlphaFoldDB" id="A0A238ZUI1"/>